<evidence type="ECO:0000256" key="1">
    <source>
        <dbReference type="SAM" id="MobiDB-lite"/>
    </source>
</evidence>
<accession>A0A182D3L7</accession>
<proteinExistence type="predicted"/>
<sequence length="43" mass="4748">MDLPDRPNRNQRWPRRRYGDAANGTQDGENGIISRVAAVGPAV</sequence>
<dbReference type="EMBL" id="AP014854">
    <property type="protein sequence ID" value="BAR99557.1"/>
    <property type="molecule type" value="Genomic_DNA"/>
</dbReference>
<reference evidence="2" key="1">
    <citation type="journal article" date="2015" name="Genome Announc.">
        <title>Complete Genome Sequence of the Bacteriochlorophyll b-Producing Photosynthetic Bacterium Blastochloris viridis.</title>
        <authorList>
            <person name="Tsukatani Y."/>
            <person name="Hirose Y."/>
            <person name="Harada J."/>
            <person name="Misawa N."/>
            <person name="Mori K."/>
            <person name="Inoue K."/>
            <person name="Tamiaki H."/>
        </authorList>
    </citation>
    <scope>NUCLEOTIDE SEQUENCE [LARGE SCALE GENOMIC DNA]</scope>
    <source>
        <strain evidence="2">DSM 133</strain>
    </source>
</reference>
<organism evidence="2">
    <name type="scientific">Blastochloris viridis</name>
    <name type="common">Rhodopseudomonas viridis</name>
    <dbReference type="NCBI Taxonomy" id="1079"/>
    <lineage>
        <taxon>Bacteria</taxon>
        <taxon>Pseudomonadati</taxon>
        <taxon>Pseudomonadota</taxon>
        <taxon>Alphaproteobacteria</taxon>
        <taxon>Hyphomicrobiales</taxon>
        <taxon>Blastochloridaceae</taxon>
        <taxon>Blastochloris</taxon>
    </lineage>
</organism>
<dbReference type="AlphaFoldDB" id="A0A182D3L7"/>
<evidence type="ECO:0000313" key="2">
    <source>
        <dbReference type="EMBL" id="BAR99557.1"/>
    </source>
</evidence>
<feature type="region of interest" description="Disordered" evidence="1">
    <location>
        <begin position="1"/>
        <end position="43"/>
    </location>
</feature>
<protein>
    <submittedName>
        <fullName evidence="2">Uncharacterized protein</fullName>
    </submittedName>
</protein>
<gene>
    <name evidence="2" type="ORF">BV133_1964</name>
</gene>
<name>A0A182D3L7_BLAVI</name>